<protein>
    <submittedName>
        <fullName evidence="3">Uncharacterized protein</fullName>
    </submittedName>
</protein>
<name>A0ABD0SSU0_LOXSC</name>
<dbReference type="PROSITE" id="PS51257">
    <property type="entry name" value="PROKAR_LIPOPROTEIN"/>
    <property type="match status" value="1"/>
</dbReference>
<accession>A0ABD0SSU0</accession>
<evidence type="ECO:0000256" key="2">
    <source>
        <dbReference type="SAM" id="SignalP"/>
    </source>
</evidence>
<gene>
    <name evidence="3" type="ORF">ABMA28_003714</name>
</gene>
<dbReference type="Proteomes" id="UP001549921">
    <property type="component" value="Unassembled WGS sequence"/>
</dbReference>
<organism evidence="3 4">
    <name type="scientific">Loxostege sticticalis</name>
    <name type="common">Beet webworm moth</name>
    <dbReference type="NCBI Taxonomy" id="481309"/>
    <lineage>
        <taxon>Eukaryota</taxon>
        <taxon>Metazoa</taxon>
        <taxon>Ecdysozoa</taxon>
        <taxon>Arthropoda</taxon>
        <taxon>Hexapoda</taxon>
        <taxon>Insecta</taxon>
        <taxon>Pterygota</taxon>
        <taxon>Neoptera</taxon>
        <taxon>Endopterygota</taxon>
        <taxon>Lepidoptera</taxon>
        <taxon>Glossata</taxon>
        <taxon>Ditrysia</taxon>
        <taxon>Pyraloidea</taxon>
        <taxon>Crambidae</taxon>
        <taxon>Pyraustinae</taxon>
        <taxon>Loxostege</taxon>
    </lineage>
</organism>
<sequence>MVRGAFQISLVLAACVWLTAGDVAHLKATKAKLLGRLAGKHHKRGIFSAVPPFKLGHDIPLVTHSLVKPLVVTYPPTATVAAVKVPLSPPLGPRFPVSVGHKVPLPHAHFGHKFHHQTKTVLVPKPDHHFHHHHHHVEPKPLVPVLPAPPVVHATPLVPVAQPTGVNVVHPAPAPSPPVFVQSAATVPEPAVHAHPIPIAPPPLHFLRPQVPLKPLVPIAPIQPAHAIAAPTFPLTPQFPYVIRPGNAVQTSYFATYPRYPLVNYQSPLLPIAPAAPSFNHVLLNRPQLLLPQEGVHDGVIEHHHHPSVTVEPTPTLLHPTQAALPQHAVHLQPAQPTVHLQPAHPTVHLQPQPTVHVHPTQPAVALDHDGWSPVPAQHDFTQVQQQEGHFHQPIDTHHFTQEQGTQVFEHHTGNDQQFHDQQFHDQQFHDQQFHDQQYHDYQNQLQHHIQQQIDQAQYEQHLNNQHQLNQEYGAPQQEYGQPNHDFSQQNQDFAQHAHEYAQHVQEYAQHGQEYAQTNEYNLQQQQPATEYGVPQQLEGRSAEGEGEGETQRFHNHIPLGLQPPIDRPLEHFR</sequence>
<dbReference type="EMBL" id="JBEDNZ010000015">
    <property type="protein sequence ID" value="KAL0828801.1"/>
    <property type="molecule type" value="Genomic_DNA"/>
</dbReference>
<feature type="chain" id="PRO_5044747783" evidence="2">
    <location>
        <begin position="22"/>
        <end position="574"/>
    </location>
</feature>
<evidence type="ECO:0000313" key="3">
    <source>
        <dbReference type="EMBL" id="KAL0828801.1"/>
    </source>
</evidence>
<comment type="caution">
    <text evidence="3">The sequence shown here is derived from an EMBL/GenBank/DDBJ whole genome shotgun (WGS) entry which is preliminary data.</text>
</comment>
<keyword evidence="2" id="KW-0732">Signal</keyword>
<evidence type="ECO:0000313" key="4">
    <source>
        <dbReference type="Proteomes" id="UP001549921"/>
    </source>
</evidence>
<feature type="signal peptide" evidence="2">
    <location>
        <begin position="1"/>
        <end position="21"/>
    </location>
</feature>
<evidence type="ECO:0000256" key="1">
    <source>
        <dbReference type="SAM" id="MobiDB-lite"/>
    </source>
</evidence>
<proteinExistence type="predicted"/>
<reference evidence="3 4" key="1">
    <citation type="submission" date="2024-06" db="EMBL/GenBank/DDBJ databases">
        <title>A chromosome-level genome assembly of beet webworm, Loxostege sticticalis.</title>
        <authorList>
            <person name="Zhang Y."/>
        </authorList>
    </citation>
    <scope>NUCLEOTIDE SEQUENCE [LARGE SCALE GENOMIC DNA]</scope>
    <source>
        <strain evidence="3">AQ028</strain>
        <tissue evidence="3">Male pupae</tissue>
    </source>
</reference>
<dbReference type="AlphaFoldDB" id="A0ABD0SSU0"/>
<feature type="region of interest" description="Disordered" evidence="1">
    <location>
        <begin position="525"/>
        <end position="574"/>
    </location>
</feature>